<protein>
    <submittedName>
        <fullName evidence="1">Uncharacterized protein</fullName>
    </submittedName>
</protein>
<dbReference type="AlphaFoldDB" id="A0A1I3RIQ8"/>
<accession>A0A1I3RIQ8</accession>
<dbReference type="EMBL" id="FOQO01000010">
    <property type="protein sequence ID" value="SFJ46155.1"/>
    <property type="molecule type" value="Genomic_DNA"/>
</dbReference>
<keyword evidence="2" id="KW-1185">Reference proteome</keyword>
<gene>
    <name evidence="1" type="ORF">SAMN05444682_11013</name>
</gene>
<sequence>MKANGNGPIYRLKVTSSLSYTIRVNGITTASKNQNAGNTRWFLINNCIPASGSQELEITIRPAMTDDGMNHEVALGNIGDDHVFNVEIERMVGSEGAGGSAVIYQYQLPEGNYSRREAFVHKATFEADVPYRLEDWRKGKTFDTTDSVMLKAKVVEFYQKLKHYYEHRNGAEYVKLIEKGMYNLAQGAYFGDDALDRLKQSKIDFINKQPRILMDLDSYQLEISGNGKLVSLRRTDGYNRGEGVLRRKYTKNGRETVHVDDIWLYAPRGTDSIDDSEMFEIIVYQNLVKPYLP</sequence>
<name>A0A1I3RIQ8_9SPHI</name>
<proteinExistence type="predicted"/>
<dbReference type="Proteomes" id="UP000198670">
    <property type="component" value="Unassembled WGS sequence"/>
</dbReference>
<reference evidence="1 2" key="1">
    <citation type="submission" date="2016-10" db="EMBL/GenBank/DDBJ databases">
        <authorList>
            <person name="de Groot N.N."/>
        </authorList>
    </citation>
    <scope>NUCLEOTIDE SEQUENCE [LARGE SCALE GENOMIC DNA]</scope>
    <source>
        <strain evidence="1 2">RK1</strain>
    </source>
</reference>
<evidence type="ECO:0000313" key="1">
    <source>
        <dbReference type="EMBL" id="SFJ46155.1"/>
    </source>
</evidence>
<dbReference type="STRING" id="1477437.SAMN05444682_11013"/>
<organism evidence="1 2">
    <name type="scientific">Parapedobacter indicus</name>
    <dbReference type="NCBI Taxonomy" id="1477437"/>
    <lineage>
        <taxon>Bacteria</taxon>
        <taxon>Pseudomonadati</taxon>
        <taxon>Bacteroidota</taxon>
        <taxon>Sphingobacteriia</taxon>
        <taxon>Sphingobacteriales</taxon>
        <taxon>Sphingobacteriaceae</taxon>
        <taxon>Parapedobacter</taxon>
    </lineage>
</organism>
<evidence type="ECO:0000313" key="2">
    <source>
        <dbReference type="Proteomes" id="UP000198670"/>
    </source>
</evidence>